<keyword evidence="2" id="KW-1185">Reference proteome</keyword>
<evidence type="ECO:0000313" key="1">
    <source>
        <dbReference type="EMBL" id="SDD40726.1"/>
    </source>
</evidence>
<dbReference type="Gene3D" id="2.30.110.10">
    <property type="entry name" value="Electron Transport, Fmn-binding Protein, Chain A"/>
    <property type="match status" value="1"/>
</dbReference>
<dbReference type="RefSeq" id="WP_143021403.1">
    <property type="nucleotide sequence ID" value="NZ_CP016353.1"/>
</dbReference>
<proteinExistence type="predicted"/>
<protein>
    <submittedName>
        <fullName evidence="1">Uncharacterized protein</fullName>
    </submittedName>
</protein>
<dbReference type="Proteomes" id="UP000199494">
    <property type="component" value="Unassembled WGS sequence"/>
</dbReference>
<organism evidence="1 2">
    <name type="scientific">Prauserella marina</name>
    <dbReference type="NCBI Taxonomy" id="530584"/>
    <lineage>
        <taxon>Bacteria</taxon>
        <taxon>Bacillati</taxon>
        <taxon>Actinomycetota</taxon>
        <taxon>Actinomycetes</taxon>
        <taxon>Pseudonocardiales</taxon>
        <taxon>Pseudonocardiaceae</taxon>
        <taxon>Prauserella</taxon>
    </lineage>
</organism>
<dbReference type="OrthoDB" id="3627140at2"/>
<reference evidence="1 2" key="1">
    <citation type="submission" date="2016-10" db="EMBL/GenBank/DDBJ databases">
        <authorList>
            <person name="de Groot N.N."/>
        </authorList>
    </citation>
    <scope>NUCLEOTIDE SEQUENCE [LARGE SCALE GENOMIC DNA]</scope>
    <source>
        <strain evidence="1 2">CGMCC 4.5506</strain>
    </source>
</reference>
<sequence>MDALSLTHRDCLDLVNERGGSRTALVAVDGREPVLLACFVRRSGDILVPTGNDSSLTRNAIGRPVTIEFADDESAWTVVGVGLAIPLEHTDRPAGSHTDTLTMRYAFDNGILVRIARLTGQRVAETHIPSQRADTVEETAPPLEVEAEPSQATA</sequence>
<accession>A0A1G6UJ31</accession>
<dbReference type="InterPro" id="IPR012349">
    <property type="entry name" value="Split_barrel_FMN-bd"/>
</dbReference>
<dbReference type="AlphaFoldDB" id="A0A1G6UJ31"/>
<dbReference type="EMBL" id="FMZE01000008">
    <property type="protein sequence ID" value="SDD40726.1"/>
    <property type="molecule type" value="Genomic_DNA"/>
</dbReference>
<evidence type="ECO:0000313" key="2">
    <source>
        <dbReference type="Proteomes" id="UP000199494"/>
    </source>
</evidence>
<gene>
    <name evidence="1" type="ORF">SAMN05421630_10867</name>
</gene>
<name>A0A1G6UJ31_9PSEU</name>